<dbReference type="PANTHER" id="PTHR36221">
    <property type="entry name" value="DUF742 DOMAIN-CONTAINING PROTEIN"/>
    <property type="match status" value="1"/>
</dbReference>
<keyword evidence="3" id="KW-1185">Reference proteome</keyword>
<dbReference type="AlphaFoldDB" id="A0A841IKQ6"/>
<dbReference type="EMBL" id="JACHJO010000002">
    <property type="protein sequence ID" value="MBB6118564.1"/>
    <property type="molecule type" value="Genomic_DNA"/>
</dbReference>
<evidence type="ECO:0000256" key="1">
    <source>
        <dbReference type="SAM" id="MobiDB-lite"/>
    </source>
</evidence>
<sequence length="120" mass="12789">MRADPLHKEKPDRLYMVTGGRGGADEPSLDSVALIVAESEPSPEMQSEHAAVLRLCARPTAVVELSAELGLPVSAVRVLLADLLDTGAVTARHPAPSTVREGPQHDPDTLKQVLLALQRL</sequence>
<dbReference type="Proteomes" id="UP000536604">
    <property type="component" value="Unassembled WGS sequence"/>
</dbReference>
<feature type="compositionally biased region" description="Basic and acidic residues" evidence="1">
    <location>
        <begin position="1"/>
        <end position="13"/>
    </location>
</feature>
<proteinExistence type="predicted"/>
<name>A0A841IKQ6_9ACTN</name>
<gene>
    <name evidence="2" type="ORF">FHS13_000496</name>
</gene>
<evidence type="ECO:0000313" key="2">
    <source>
        <dbReference type="EMBL" id="MBB6118564.1"/>
    </source>
</evidence>
<accession>A0A841IKQ6</accession>
<protein>
    <recommendedName>
        <fullName evidence="4">DUF742 domain-containing protein</fullName>
    </recommendedName>
</protein>
<comment type="caution">
    <text evidence="2">The sequence shown here is derived from an EMBL/GenBank/DDBJ whole genome shotgun (WGS) entry which is preliminary data.</text>
</comment>
<dbReference type="RefSeq" id="WP_184286807.1">
    <property type="nucleotide sequence ID" value="NZ_JACHJO010000002.1"/>
</dbReference>
<feature type="region of interest" description="Disordered" evidence="1">
    <location>
        <begin position="1"/>
        <end position="25"/>
    </location>
</feature>
<dbReference type="PANTHER" id="PTHR36221:SF1">
    <property type="entry name" value="DUF742 DOMAIN-CONTAINING PROTEIN"/>
    <property type="match status" value="1"/>
</dbReference>
<dbReference type="Pfam" id="PF05331">
    <property type="entry name" value="DUF742"/>
    <property type="match status" value="1"/>
</dbReference>
<reference evidence="2 3" key="1">
    <citation type="submission" date="2020-08" db="EMBL/GenBank/DDBJ databases">
        <title>Genomic Encyclopedia of Type Strains, Phase III (KMG-III): the genomes of soil and plant-associated and newly described type strains.</title>
        <authorList>
            <person name="Whitman W."/>
        </authorList>
    </citation>
    <scope>NUCLEOTIDE SEQUENCE [LARGE SCALE GENOMIC DNA]</scope>
    <source>
        <strain evidence="2 3">CECT 8712</strain>
    </source>
</reference>
<dbReference type="InterPro" id="IPR007995">
    <property type="entry name" value="DUF742"/>
</dbReference>
<organism evidence="2 3">
    <name type="scientific">Nocardiopsis algeriensis</name>
    <dbReference type="NCBI Taxonomy" id="1478215"/>
    <lineage>
        <taxon>Bacteria</taxon>
        <taxon>Bacillati</taxon>
        <taxon>Actinomycetota</taxon>
        <taxon>Actinomycetes</taxon>
        <taxon>Streptosporangiales</taxon>
        <taxon>Nocardiopsidaceae</taxon>
        <taxon>Nocardiopsis</taxon>
    </lineage>
</organism>
<evidence type="ECO:0008006" key="4">
    <source>
        <dbReference type="Google" id="ProtNLM"/>
    </source>
</evidence>
<evidence type="ECO:0000313" key="3">
    <source>
        <dbReference type="Proteomes" id="UP000536604"/>
    </source>
</evidence>